<dbReference type="Pfam" id="PF00643">
    <property type="entry name" value="zf-B_box"/>
    <property type="match status" value="1"/>
</dbReference>
<dbReference type="InterPro" id="IPR000315">
    <property type="entry name" value="Znf_B-box"/>
</dbReference>
<dbReference type="PROSITE" id="PS50194">
    <property type="entry name" value="FILAMIN_REPEAT"/>
    <property type="match status" value="1"/>
</dbReference>
<keyword evidence="1" id="KW-0479">Metal-binding</keyword>
<organism evidence="5 6">
    <name type="scientific">Anaeramoeba flamelloides</name>
    <dbReference type="NCBI Taxonomy" id="1746091"/>
    <lineage>
        <taxon>Eukaryota</taxon>
        <taxon>Metamonada</taxon>
        <taxon>Anaeramoebidae</taxon>
        <taxon>Anaeramoeba</taxon>
    </lineage>
</organism>
<dbReference type="SUPFAM" id="SSF81296">
    <property type="entry name" value="E set domains"/>
    <property type="match status" value="1"/>
</dbReference>
<dbReference type="Gene3D" id="3.30.160.60">
    <property type="entry name" value="Classic Zinc Finger"/>
    <property type="match status" value="1"/>
</dbReference>
<dbReference type="CDD" id="cd19757">
    <property type="entry name" value="Bbox1"/>
    <property type="match status" value="1"/>
</dbReference>
<proteinExistence type="predicted"/>
<comment type="caution">
    <text evidence="5">The sequence shown here is derived from an EMBL/GenBank/DDBJ whole genome shotgun (WGS) entry which is preliminary data.</text>
</comment>
<keyword evidence="1" id="KW-0862">Zinc</keyword>
<dbReference type="SUPFAM" id="SSF57845">
    <property type="entry name" value="B-box zinc-binding domain"/>
    <property type="match status" value="1"/>
</dbReference>
<reference evidence="5" key="1">
    <citation type="submission" date="2022-08" db="EMBL/GenBank/DDBJ databases">
        <title>Novel sulphate-reducing endosymbionts in the free-living metamonad Anaeramoeba.</title>
        <authorList>
            <person name="Jerlstrom-Hultqvist J."/>
            <person name="Cepicka I."/>
            <person name="Gallot-Lavallee L."/>
            <person name="Salas-Leiva D."/>
            <person name="Curtis B.A."/>
            <person name="Zahonova K."/>
            <person name="Pipaliya S."/>
            <person name="Dacks J."/>
            <person name="Roger A.J."/>
        </authorList>
    </citation>
    <scope>NUCLEOTIDE SEQUENCE</scope>
    <source>
        <strain evidence="5">Busselton2</strain>
    </source>
</reference>
<gene>
    <name evidence="5" type="ORF">M0812_11026</name>
</gene>
<feature type="domain" description="B box-type" evidence="4">
    <location>
        <begin position="57"/>
        <end position="98"/>
    </location>
</feature>
<dbReference type="InterPro" id="IPR050143">
    <property type="entry name" value="TRIM/RBCC"/>
</dbReference>
<evidence type="ECO:0000313" key="5">
    <source>
        <dbReference type="EMBL" id="KAJ3445161.1"/>
    </source>
</evidence>
<name>A0AAV7ZVJ9_9EUKA</name>
<evidence type="ECO:0000313" key="6">
    <source>
        <dbReference type="Proteomes" id="UP001146793"/>
    </source>
</evidence>
<evidence type="ECO:0000256" key="2">
    <source>
        <dbReference type="PROSITE-ProRule" id="PRU00087"/>
    </source>
</evidence>
<dbReference type="PANTHER" id="PTHR24103">
    <property type="entry name" value="E3 UBIQUITIN-PROTEIN LIGASE TRIM"/>
    <property type="match status" value="1"/>
</dbReference>
<dbReference type="PROSITE" id="PS50119">
    <property type="entry name" value="ZF_BBOX"/>
    <property type="match status" value="1"/>
</dbReference>
<accession>A0AAV7ZVJ9</accession>
<feature type="repeat" description="Filamin" evidence="2">
    <location>
        <begin position="489"/>
        <end position="518"/>
    </location>
</feature>
<keyword evidence="3" id="KW-0175">Coiled coil</keyword>
<keyword evidence="1" id="KW-0863">Zinc-finger</keyword>
<dbReference type="InterPro" id="IPR017868">
    <property type="entry name" value="Filamin/ABP280_repeat-like"/>
</dbReference>
<evidence type="ECO:0000259" key="4">
    <source>
        <dbReference type="PROSITE" id="PS50119"/>
    </source>
</evidence>
<sequence length="716" mass="85041">MIKKMTMDPWHCDLCNKQPVTIYCIQCKCCYCSNHENRHKKDRHCWDLLHFSSVIKASKRFCKIHHCQLNLSYCNDCKTSICVRCEITVHKNHHTVPVSMKKKTINCNSTHLTNKIINTLKKTNQKKQSVKQKMREIEASYDQYSSKINSKLKRLQSVLKFQQQKINKTAYENQRYKKQELYSIINKRNNLQKSLISKLKYIYYSNQILKTLPNVFNQVISQNENDNFKLIIDDQLRSLNNLELKPFYQTNKTIFHYPKRINPFTQNKFTFQLRDKKNKIILPHLLPEVEIYCLSKKDNSIFKIETKIKRDLKKKLFGGKFKIEKPGKYYFLVSIGNEKLLNSYGKEKHRIIVTPPYCRSKIDFNYPECVRPNCKNFIEITFYNSKGRRLELNYQPKFEIILQNFHDTFTNISQLKVERKLIKASENDGVYENEKKYEKKKSVEKLSKNNEMKSYWEKNYNNKIKKSKSGRKFVHKEMKYNCKTKFISEFMLQEMGVYLLSVKIDNKYLKGSPFQINVGNDYDQFSVHPYKFTTCHDLNISHLFKEIVNSKKIKINKRFQSKFIYYHLGSKRLSINRNYLFKFQIDKLVSKNCYIGIAKHSQSFETIINNYQLFDCIKGNIIDSENIYQDYASTASIGDVICMSIDYHNGCSEIHFSIDHNGELEKNGLSPVTTQTAFQNNYKYFIVMMIILNKKDKITCLKPIEPIYNPIGFDFF</sequence>
<dbReference type="InterPro" id="IPR014756">
    <property type="entry name" value="Ig_E-set"/>
</dbReference>
<evidence type="ECO:0000256" key="3">
    <source>
        <dbReference type="SAM" id="Coils"/>
    </source>
</evidence>
<dbReference type="GO" id="GO:0008270">
    <property type="term" value="F:zinc ion binding"/>
    <property type="evidence" value="ECO:0007669"/>
    <property type="project" value="UniProtKB-KW"/>
</dbReference>
<dbReference type="AlphaFoldDB" id="A0AAV7ZVJ9"/>
<dbReference type="Proteomes" id="UP001146793">
    <property type="component" value="Unassembled WGS sequence"/>
</dbReference>
<dbReference type="EMBL" id="JANTQA010000023">
    <property type="protein sequence ID" value="KAJ3445161.1"/>
    <property type="molecule type" value="Genomic_DNA"/>
</dbReference>
<feature type="coiled-coil region" evidence="3">
    <location>
        <begin position="120"/>
        <end position="147"/>
    </location>
</feature>
<evidence type="ECO:0000256" key="1">
    <source>
        <dbReference type="PROSITE-ProRule" id="PRU00024"/>
    </source>
</evidence>
<protein>
    <recommendedName>
        <fullName evidence="4">B box-type domain-containing protein</fullName>
    </recommendedName>
</protein>